<dbReference type="OrthoDB" id="10249920at2759"/>
<dbReference type="Gene3D" id="3.90.79.10">
    <property type="entry name" value="Nucleoside Triphosphate Pyrophosphohydrolase"/>
    <property type="match status" value="1"/>
</dbReference>
<dbReference type="eggNOG" id="KOG3041">
    <property type="taxonomic scope" value="Eukaryota"/>
</dbReference>
<organism evidence="4 5">
    <name type="scientific">Capsaspora owczarzaki (strain ATCC 30864)</name>
    <dbReference type="NCBI Taxonomy" id="595528"/>
    <lineage>
        <taxon>Eukaryota</taxon>
        <taxon>Filasterea</taxon>
        <taxon>Capsaspora</taxon>
    </lineage>
</organism>
<name>A0A0D2URV4_CAPO3</name>
<dbReference type="SUPFAM" id="SSF55811">
    <property type="entry name" value="Nudix"/>
    <property type="match status" value="1"/>
</dbReference>
<evidence type="ECO:0000313" key="5">
    <source>
        <dbReference type="Proteomes" id="UP000008743"/>
    </source>
</evidence>
<dbReference type="AlphaFoldDB" id="A0A0D2URV4"/>
<dbReference type="PANTHER" id="PTHR11839:SF1">
    <property type="entry name" value="ADP-SUGAR PYROPHOSPHATASE"/>
    <property type="match status" value="1"/>
</dbReference>
<dbReference type="InterPro" id="IPR020476">
    <property type="entry name" value="Nudix_hydrolase"/>
</dbReference>
<evidence type="ECO:0000259" key="3">
    <source>
        <dbReference type="PROSITE" id="PS51462"/>
    </source>
</evidence>
<keyword evidence="5" id="KW-1185">Reference proteome</keyword>
<dbReference type="Pfam" id="PF00293">
    <property type="entry name" value="NUDIX"/>
    <property type="match status" value="1"/>
</dbReference>
<dbReference type="STRING" id="595528.A0A0D2URV4"/>
<dbReference type="PROSITE" id="PS00893">
    <property type="entry name" value="NUDIX_BOX"/>
    <property type="match status" value="1"/>
</dbReference>
<dbReference type="EMBL" id="KE346375">
    <property type="protein sequence ID" value="KJE97691.1"/>
    <property type="molecule type" value="Genomic_DNA"/>
</dbReference>
<dbReference type="InterPro" id="IPR015797">
    <property type="entry name" value="NUDIX_hydrolase-like_dom_sf"/>
</dbReference>
<feature type="domain" description="Nudix hydrolase" evidence="3">
    <location>
        <begin position="214"/>
        <end position="374"/>
    </location>
</feature>
<sequence length="374" mass="39166">MRLATLTAPAATHRLGHLLLRPTIAASASAASATTTATATATATARRSISCSGPAKPNLTRLGLGSRPASLSSVSAAAPPAAASLVKPYSPRSIITWPTVALAAAAAAAPSALKRKQSSSQSSFMSTSLATCSAAELLAAADRVVADAVQHMSGIVTTGREVTHSGRWLRSGVVKYTVPIVAQQEGGSSSSSTSSSASARSWEYAERTTRLADVGVDGVDIIALIGSSKNPVRGSEKSLVLVLNYRPPVGRPSLEFPAGLIDKGETPSQAALRELKEETGFTGVIREISKDINVDPWKSTENFHLVTMDIDSDDPNNATLKQELDEDENLVPIIVPVKNLLQTIIRYKELHGVAIESKLYGFAKALELASSASW</sequence>
<dbReference type="PRINTS" id="PR00502">
    <property type="entry name" value="NUDIXFAMILY"/>
</dbReference>
<dbReference type="InParanoid" id="A0A0D2URV4"/>
<evidence type="ECO:0000256" key="2">
    <source>
        <dbReference type="RuleBase" id="RU003476"/>
    </source>
</evidence>
<dbReference type="GO" id="GO:0019693">
    <property type="term" value="P:ribose phosphate metabolic process"/>
    <property type="evidence" value="ECO:0007669"/>
    <property type="project" value="TreeGrafter"/>
</dbReference>
<evidence type="ECO:0000256" key="1">
    <source>
        <dbReference type="ARBA" id="ARBA00022801"/>
    </source>
</evidence>
<dbReference type="InterPro" id="IPR000086">
    <property type="entry name" value="NUDIX_hydrolase_dom"/>
</dbReference>
<dbReference type="PANTHER" id="PTHR11839">
    <property type="entry name" value="UDP/ADP-SUGAR PYROPHOSPHATASE"/>
    <property type="match status" value="1"/>
</dbReference>
<reference evidence="5" key="1">
    <citation type="submission" date="2011-02" db="EMBL/GenBank/DDBJ databases">
        <title>The Genome Sequence of Capsaspora owczarzaki ATCC 30864.</title>
        <authorList>
            <person name="Russ C."/>
            <person name="Cuomo C."/>
            <person name="Burger G."/>
            <person name="Gray M.W."/>
            <person name="Holland P.W.H."/>
            <person name="King N."/>
            <person name="Lang F.B.F."/>
            <person name="Roger A.J."/>
            <person name="Ruiz-Trillo I."/>
            <person name="Young S.K."/>
            <person name="Zeng Q."/>
            <person name="Gargeya S."/>
            <person name="Alvarado L."/>
            <person name="Berlin A."/>
            <person name="Chapman S.B."/>
            <person name="Chen Z."/>
            <person name="Freedman E."/>
            <person name="Gellesch M."/>
            <person name="Goldberg J."/>
            <person name="Griggs A."/>
            <person name="Gujja S."/>
            <person name="Heilman E."/>
            <person name="Heiman D."/>
            <person name="Howarth C."/>
            <person name="Mehta T."/>
            <person name="Neiman D."/>
            <person name="Pearson M."/>
            <person name="Roberts A."/>
            <person name="Saif S."/>
            <person name="Shea T."/>
            <person name="Shenoy N."/>
            <person name="Sisk P."/>
            <person name="Stolte C."/>
            <person name="Sykes S."/>
            <person name="White J."/>
            <person name="Yandava C."/>
            <person name="Haas B."/>
            <person name="Nusbaum C."/>
            <person name="Birren B."/>
        </authorList>
    </citation>
    <scope>NUCLEOTIDE SEQUENCE</scope>
    <source>
        <strain evidence="5">ATCC 30864</strain>
    </source>
</reference>
<dbReference type="RefSeq" id="XP_004342869.1">
    <property type="nucleotide sequence ID" value="XM_004342820.2"/>
</dbReference>
<dbReference type="OMA" id="GILECEM"/>
<dbReference type="InterPro" id="IPR020084">
    <property type="entry name" value="NUDIX_hydrolase_CS"/>
</dbReference>
<comment type="similarity">
    <text evidence="2">Belongs to the Nudix hydrolase family.</text>
</comment>
<gene>
    <name evidence="4" type="ORF">CAOG_007796</name>
</gene>
<dbReference type="GO" id="GO:0016462">
    <property type="term" value="F:pyrophosphatase activity"/>
    <property type="evidence" value="ECO:0007669"/>
    <property type="project" value="UniProtKB-ARBA"/>
</dbReference>
<dbReference type="PhylomeDB" id="A0A0D2URV4"/>
<keyword evidence="1 2" id="KW-0378">Hydrolase</keyword>
<protein>
    <recommendedName>
        <fullName evidence="3">Nudix hydrolase domain-containing protein</fullName>
    </recommendedName>
</protein>
<accession>A0A0D2URV4</accession>
<proteinExistence type="inferred from homology"/>
<dbReference type="GO" id="GO:0006753">
    <property type="term" value="P:nucleoside phosphate metabolic process"/>
    <property type="evidence" value="ECO:0007669"/>
    <property type="project" value="TreeGrafter"/>
</dbReference>
<evidence type="ECO:0000313" key="4">
    <source>
        <dbReference type="EMBL" id="KJE97691.1"/>
    </source>
</evidence>
<dbReference type="CDD" id="cd18888">
    <property type="entry name" value="NUDIX_ADPRase_Nudt5"/>
    <property type="match status" value="1"/>
</dbReference>
<dbReference type="Proteomes" id="UP000008743">
    <property type="component" value="Unassembled WGS sequence"/>
</dbReference>
<dbReference type="PROSITE" id="PS51462">
    <property type="entry name" value="NUDIX"/>
    <property type="match status" value="1"/>
</dbReference>